<evidence type="ECO:0000256" key="1">
    <source>
        <dbReference type="SAM" id="Phobius"/>
    </source>
</evidence>
<geneLocation type="chloroplast" evidence="2"/>
<name>A0A1Z1ME03_9FLOR</name>
<proteinExistence type="predicted"/>
<accession>A0A1Z1ME03</accession>
<dbReference type="AlphaFoldDB" id="A0A1Z1ME03"/>
<dbReference type="InterPro" id="IPR022552">
    <property type="entry name" value="UPF_Ycf55"/>
</dbReference>
<keyword evidence="1" id="KW-0812">Transmembrane</keyword>
<keyword evidence="2" id="KW-0934">Plastid</keyword>
<organism evidence="2">
    <name type="scientific">Chondria sp.</name>
    <name type="common">in: red algae</name>
    <dbReference type="NCBI Taxonomy" id="1982705"/>
    <lineage>
        <taxon>Eukaryota</taxon>
        <taxon>Rhodophyta</taxon>
        <taxon>Florideophyceae</taxon>
        <taxon>Rhodymeniophycidae</taxon>
        <taxon>Ceramiales</taxon>
        <taxon>Rhodomelaceae</taxon>
        <taxon>Chondrieae</taxon>
        <taxon>Chondria</taxon>
    </lineage>
</organism>
<protein>
    <recommendedName>
        <fullName evidence="3">Ycf55</fullName>
    </recommendedName>
</protein>
<evidence type="ECO:0000313" key="2">
    <source>
        <dbReference type="EMBL" id="ARW64065.1"/>
    </source>
</evidence>
<reference evidence="2" key="1">
    <citation type="journal article" date="2017" name="J. Phycol.">
        <title>Analysis of chloroplast genomes and a supermatrix inform reclassification of the Rhodomelaceae (Rhodophyta).</title>
        <authorList>
            <person name="Diaz-Tapia P."/>
            <person name="Maggs C.A."/>
            <person name="West J.A."/>
            <person name="Verbruggen H."/>
        </authorList>
    </citation>
    <scope>NUCLEOTIDE SEQUENCE</scope>
    <source>
        <strain evidence="2">PD745</strain>
    </source>
</reference>
<keyword evidence="2" id="KW-0150">Chloroplast</keyword>
<gene>
    <name evidence="2" type="primary">ycf55</name>
</gene>
<dbReference type="InterPro" id="IPR017077">
    <property type="entry name" value="Uncharacterised_Ycf55_algae"/>
</dbReference>
<feature type="transmembrane region" description="Helical" evidence="1">
    <location>
        <begin position="285"/>
        <end position="309"/>
    </location>
</feature>
<dbReference type="PIRSF" id="PIRSF036962">
    <property type="entry name" value="UCP036962_SignTr_Ycf55"/>
    <property type="match status" value="1"/>
</dbReference>
<keyword evidence="1" id="KW-1133">Transmembrane helix</keyword>
<dbReference type="Pfam" id="PF12452">
    <property type="entry name" value="DUF3685"/>
    <property type="match status" value="1"/>
</dbReference>
<dbReference type="EMBL" id="MF101431">
    <property type="protein sequence ID" value="ARW64065.1"/>
    <property type="molecule type" value="Genomic_DNA"/>
</dbReference>
<keyword evidence="1" id="KW-0472">Membrane</keyword>
<evidence type="ECO:0008006" key="3">
    <source>
        <dbReference type="Google" id="ProtNLM"/>
    </source>
</evidence>
<sequence>MIRYWPTQPSIKLNNVIVELFTTTESKLKKNLPNRTNHYLYIDILNSQNKRKLLKLILDEFKNLLLDLIELNLSTTQINKLDQKILIILIKKVSKTFQFNKYLVDYRKIILLDKNQLYLIKELITYLIFGSSSIQYKSFLFNSLHTPYNHVQILFENFVIDTANTVVKNTIDDLKNSTSIYNFFKETNKCNYLYTSQRSITLFLNNLKWQNLIESWIYETKSLYNEREKVLVMSSKGIITKYIYLSNVHKIKYLNKIQVTFLLWLEFRDLTIPKIEKVILQVSKYLAYFFVNFFSNLGIGLLRLFIFYLNK</sequence>